<organism evidence="1 2">
    <name type="scientific">Laccaria amethystina LaAM-08-1</name>
    <dbReference type="NCBI Taxonomy" id="1095629"/>
    <lineage>
        <taxon>Eukaryota</taxon>
        <taxon>Fungi</taxon>
        <taxon>Dikarya</taxon>
        <taxon>Basidiomycota</taxon>
        <taxon>Agaricomycotina</taxon>
        <taxon>Agaricomycetes</taxon>
        <taxon>Agaricomycetidae</taxon>
        <taxon>Agaricales</taxon>
        <taxon>Agaricineae</taxon>
        <taxon>Hydnangiaceae</taxon>
        <taxon>Laccaria</taxon>
    </lineage>
</organism>
<dbReference type="EMBL" id="KN838631">
    <property type="protein sequence ID" value="KIK00192.1"/>
    <property type="molecule type" value="Genomic_DNA"/>
</dbReference>
<evidence type="ECO:0000313" key="2">
    <source>
        <dbReference type="Proteomes" id="UP000054477"/>
    </source>
</evidence>
<dbReference type="OrthoDB" id="3270770at2759"/>
<accession>A0A0C9XR63</accession>
<evidence type="ECO:0000313" key="1">
    <source>
        <dbReference type="EMBL" id="KIK00192.1"/>
    </source>
</evidence>
<dbReference type="Proteomes" id="UP000054477">
    <property type="component" value="Unassembled WGS sequence"/>
</dbReference>
<reference evidence="2" key="2">
    <citation type="submission" date="2015-01" db="EMBL/GenBank/DDBJ databases">
        <title>Evolutionary Origins and Diversification of the Mycorrhizal Mutualists.</title>
        <authorList>
            <consortium name="DOE Joint Genome Institute"/>
            <consortium name="Mycorrhizal Genomics Consortium"/>
            <person name="Kohler A."/>
            <person name="Kuo A."/>
            <person name="Nagy L.G."/>
            <person name="Floudas D."/>
            <person name="Copeland A."/>
            <person name="Barry K.W."/>
            <person name="Cichocki N."/>
            <person name="Veneault-Fourrey C."/>
            <person name="LaButti K."/>
            <person name="Lindquist E.A."/>
            <person name="Lipzen A."/>
            <person name="Lundell T."/>
            <person name="Morin E."/>
            <person name="Murat C."/>
            <person name="Riley R."/>
            <person name="Ohm R."/>
            <person name="Sun H."/>
            <person name="Tunlid A."/>
            <person name="Henrissat B."/>
            <person name="Grigoriev I.V."/>
            <person name="Hibbett D.S."/>
            <person name="Martin F."/>
        </authorList>
    </citation>
    <scope>NUCLEOTIDE SEQUENCE [LARGE SCALE GENOMIC DNA]</scope>
    <source>
        <strain evidence="2">LaAM-08-1</strain>
    </source>
</reference>
<gene>
    <name evidence="1" type="ORF">K443DRAFT_615937</name>
</gene>
<sequence>MTDKKLDPPGYPSAVEVEWNEALQHLEKKMVIYRQAKMRGNHQEIGGAAEDVALAMEDVATKHPDPKFKKAYRRKADKIRKSTGDNRDAVVEDIGKGLLVLLTTPFALAGAIFGGVGQVLGGVGSMLRGWGKVVNRPRELVG</sequence>
<keyword evidence="2" id="KW-1185">Reference proteome</keyword>
<dbReference type="AlphaFoldDB" id="A0A0C9XR63"/>
<name>A0A0C9XR63_9AGAR</name>
<proteinExistence type="predicted"/>
<dbReference type="HOGENOM" id="CLU_146882_0_0_1"/>
<protein>
    <submittedName>
        <fullName evidence="1">Uncharacterized protein</fullName>
    </submittedName>
</protein>
<reference evidence="1 2" key="1">
    <citation type="submission" date="2014-04" db="EMBL/GenBank/DDBJ databases">
        <authorList>
            <consortium name="DOE Joint Genome Institute"/>
            <person name="Kuo A."/>
            <person name="Kohler A."/>
            <person name="Nagy L.G."/>
            <person name="Floudas D."/>
            <person name="Copeland A."/>
            <person name="Barry K.W."/>
            <person name="Cichocki N."/>
            <person name="Veneault-Fourrey C."/>
            <person name="LaButti K."/>
            <person name="Lindquist E.A."/>
            <person name="Lipzen A."/>
            <person name="Lundell T."/>
            <person name="Morin E."/>
            <person name="Murat C."/>
            <person name="Sun H."/>
            <person name="Tunlid A."/>
            <person name="Henrissat B."/>
            <person name="Grigoriev I.V."/>
            <person name="Hibbett D.S."/>
            <person name="Martin F."/>
            <person name="Nordberg H.P."/>
            <person name="Cantor M.N."/>
            <person name="Hua S.X."/>
        </authorList>
    </citation>
    <scope>NUCLEOTIDE SEQUENCE [LARGE SCALE GENOMIC DNA]</scope>
    <source>
        <strain evidence="1 2">LaAM-08-1</strain>
    </source>
</reference>